<accession>A0ABN6KCN2</accession>
<organism evidence="1 2">
    <name type="scientific">Leptospira kobayashii</name>
    <dbReference type="NCBI Taxonomy" id="1917830"/>
    <lineage>
        <taxon>Bacteria</taxon>
        <taxon>Pseudomonadati</taxon>
        <taxon>Spirochaetota</taxon>
        <taxon>Spirochaetia</taxon>
        <taxon>Leptospirales</taxon>
        <taxon>Leptospiraceae</taxon>
        <taxon>Leptospira</taxon>
    </lineage>
</organism>
<evidence type="ECO:0000313" key="1">
    <source>
        <dbReference type="EMBL" id="BDA77580.1"/>
    </source>
</evidence>
<proteinExistence type="predicted"/>
<dbReference type="EMBL" id="AP025028">
    <property type="protein sequence ID" value="BDA77580.1"/>
    <property type="molecule type" value="Genomic_DNA"/>
</dbReference>
<sequence length="82" mass="9845">MYYKGSCEDIREYNKNSSFDAFVNNNNINLILLDKALINDSRFVNDFEFKNFLKNNYSTQQYSFKPLKVWNCSNQVLLRRDN</sequence>
<name>A0ABN6KCN2_9LEPT</name>
<dbReference type="Proteomes" id="UP000245263">
    <property type="component" value="Chromosome 1"/>
</dbReference>
<keyword evidence="2" id="KW-1185">Reference proteome</keyword>
<evidence type="ECO:0000313" key="2">
    <source>
        <dbReference type="Proteomes" id="UP000245263"/>
    </source>
</evidence>
<gene>
    <name evidence="1" type="ORF">LPTSP3_g05100</name>
</gene>
<reference evidence="1 2" key="1">
    <citation type="submission" date="2021-08" db="EMBL/GenBank/DDBJ databases">
        <title>Complete genome sequence of Leptospira kobayashii strain E30.</title>
        <authorList>
            <person name="Nakao R."/>
            <person name="Nakamura S."/>
            <person name="Masuzawa T."/>
            <person name="Koizumi N."/>
        </authorList>
    </citation>
    <scope>NUCLEOTIDE SEQUENCE [LARGE SCALE GENOMIC DNA]</scope>
    <source>
        <strain evidence="1 2">E30</strain>
    </source>
</reference>
<protein>
    <submittedName>
        <fullName evidence="1">Uncharacterized protein</fullName>
    </submittedName>
</protein>